<sequence length="486" mass="54913">MVDVFRNLIGIRCRKEPEKMDNKGNDTVVGCMGHQNFESLVGVSESNHCHSSWRIIKGGQGPKEFQTAHNPFILRCSFTSLSSSTAHWDFQATVLEDNPVSDGLSAAVLEVLDKDNYVAWSAWVKTYLIAQDLWETIEATAEPPKQEDDEATFKAWSNKNSTALHVLQVSCGPDILPMIRKIIILQVLKKDNYVDWSVRVKNYLTAHHLWEIIEETTQPPMQEDDEAAFKAWTKKNSMALHVIQISCGPDSFSEIIGISSAKVAWDSLAKKFLHVDLEKHNYVDWSVRVKTYLVAHHLWEIIEATTQPPRQEDGEVDFKAWSKKNSMALHVIQISCGPDSFSEIIGISSAKVAWDSLAKKFLHVDLEKHNYVDWSVRVKTYLVAHHLWKIIKPPTPPPKKEDDEAAFKAWSKKNSMALHVIQISCGPDLFSEIIGISSAADAWVRLGKKFKSGLSLSLIGIDIDYVQYEALKKAMESGDWNTVEEL</sequence>
<evidence type="ECO:0000313" key="3">
    <source>
        <dbReference type="Proteomes" id="UP000327013"/>
    </source>
</evidence>
<proteinExistence type="predicted"/>
<dbReference type="OrthoDB" id="1936115at2759"/>
<organism evidence="2 3">
    <name type="scientific">Carpinus fangiana</name>
    <dbReference type="NCBI Taxonomy" id="176857"/>
    <lineage>
        <taxon>Eukaryota</taxon>
        <taxon>Viridiplantae</taxon>
        <taxon>Streptophyta</taxon>
        <taxon>Embryophyta</taxon>
        <taxon>Tracheophyta</taxon>
        <taxon>Spermatophyta</taxon>
        <taxon>Magnoliopsida</taxon>
        <taxon>eudicotyledons</taxon>
        <taxon>Gunneridae</taxon>
        <taxon>Pentapetalae</taxon>
        <taxon>rosids</taxon>
        <taxon>fabids</taxon>
        <taxon>Fagales</taxon>
        <taxon>Betulaceae</taxon>
        <taxon>Carpinus</taxon>
    </lineage>
</organism>
<protein>
    <recommendedName>
        <fullName evidence="1">DUF4219 domain-containing protein</fullName>
    </recommendedName>
</protein>
<keyword evidence="3" id="KW-1185">Reference proteome</keyword>
<dbReference type="EMBL" id="CM017326">
    <property type="protein sequence ID" value="KAE8076441.1"/>
    <property type="molecule type" value="Genomic_DNA"/>
</dbReference>
<dbReference type="AlphaFoldDB" id="A0A5N6RFA9"/>
<reference evidence="2 3" key="1">
    <citation type="submission" date="2019-06" db="EMBL/GenBank/DDBJ databases">
        <title>A chromosomal-level reference genome of Carpinus fangiana (Coryloideae, Betulaceae).</title>
        <authorList>
            <person name="Yang X."/>
            <person name="Wang Z."/>
            <person name="Zhang L."/>
            <person name="Hao G."/>
            <person name="Liu J."/>
            <person name="Yang Y."/>
        </authorList>
    </citation>
    <scope>NUCLEOTIDE SEQUENCE [LARGE SCALE GENOMIC DNA]</scope>
    <source>
        <strain evidence="2">Cfa_2016G</strain>
        <tissue evidence="2">Leaf</tissue>
    </source>
</reference>
<feature type="domain" description="DUF4219" evidence="1">
    <location>
        <begin position="112"/>
        <end position="138"/>
    </location>
</feature>
<dbReference type="PANTHER" id="PTHR37610:SF84">
    <property type="entry name" value="DUF4219 DOMAIN-CONTAINING PROTEIN"/>
    <property type="match status" value="1"/>
</dbReference>
<name>A0A5N6RFA9_9ROSI</name>
<dbReference type="PANTHER" id="PTHR37610">
    <property type="entry name" value="CCHC-TYPE DOMAIN-CONTAINING PROTEIN"/>
    <property type="match status" value="1"/>
</dbReference>
<gene>
    <name evidence="2" type="ORF">FH972_015092</name>
</gene>
<evidence type="ECO:0000259" key="1">
    <source>
        <dbReference type="Pfam" id="PF13961"/>
    </source>
</evidence>
<dbReference type="InterPro" id="IPR025314">
    <property type="entry name" value="DUF4219"/>
</dbReference>
<dbReference type="Pfam" id="PF13961">
    <property type="entry name" value="DUF4219"/>
    <property type="match status" value="1"/>
</dbReference>
<evidence type="ECO:0000313" key="2">
    <source>
        <dbReference type="EMBL" id="KAE8076441.1"/>
    </source>
</evidence>
<dbReference type="Proteomes" id="UP000327013">
    <property type="component" value="Chromosome 6"/>
</dbReference>
<accession>A0A5N6RFA9</accession>
<dbReference type="Pfam" id="PF14223">
    <property type="entry name" value="Retrotran_gag_2"/>
    <property type="match status" value="3"/>
</dbReference>